<comment type="similarity">
    <text evidence="1">Belongs to the 'phage' integrase family.</text>
</comment>
<reference evidence="8 9" key="1">
    <citation type="submission" date="2018-12" db="EMBL/GenBank/DDBJ databases">
        <title>Marinifilum JC070 sp. nov., a marine bacterium isolated from Yongle Blue Hole in the South China Sea.</title>
        <authorList>
            <person name="Fu T."/>
        </authorList>
    </citation>
    <scope>NUCLEOTIDE SEQUENCE [LARGE SCALE GENOMIC DNA]</scope>
    <source>
        <strain evidence="8 9">JC070</strain>
    </source>
</reference>
<dbReference type="Gene3D" id="1.10.150.130">
    <property type="match status" value="1"/>
</dbReference>
<dbReference type="RefSeq" id="WP_171595840.1">
    <property type="nucleotide sequence ID" value="NZ_RZNH01000019.1"/>
</dbReference>
<name>A0ABX1WWR3_9BACT</name>
<dbReference type="EMBL" id="RZNH01000019">
    <property type="protein sequence ID" value="NOU60568.1"/>
    <property type="molecule type" value="Genomic_DNA"/>
</dbReference>
<accession>A0ABX1WWR3</accession>
<comment type="caution">
    <text evidence="8">The sequence shown here is derived from an EMBL/GenBank/DDBJ whole genome shotgun (WGS) entry which is preliminary data.</text>
</comment>
<evidence type="ECO:0000313" key="9">
    <source>
        <dbReference type="Proteomes" id="UP000732105"/>
    </source>
</evidence>
<protein>
    <submittedName>
        <fullName evidence="8">Site-specific integrase</fullName>
    </submittedName>
</protein>
<evidence type="ECO:0000259" key="7">
    <source>
        <dbReference type="PROSITE" id="PS51900"/>
    </source>
</evidence>
<dbReference type="InterPro" id="IPR010998">
    <property type="entry name" value="Integrase_recombinase_N"/>
</dbReference>
<gene>
    <name evidence="8" type="ORF">ELS83_12125</name>
</gene>
<dbReference type="Pfam" id="PF13102">
    <property type="entry name" value="Phage_int_SAM_5"/>
    <property type="match status" value="1"/>
</dbReference>
<dbReference type="InterPro" id="IPR002104">
    <property type="entry name" value="Integrase_catalytic"/>
</dbReference>
<organism evidence="8 9">
    <name type="scientific">Marinifilum caeruleilacunae</name>
    <dbReference type="NCBI Taxonomy" id="2499076"/>
    <lineage>
        <taxon>Bacteria</taxon>
        <taxon>Pseudomonadati</taxon>
        <taxon>Bacteroidota</taxon>
        <taxon>Bacteroidia</taxon>
        <taxon>Marinilabiliales</taxon>
        <taxon>Marinifilaceae</taxon>
    </lineage>
</organism>
<dbReference type="InterPro" id="IPR013762">
    <property type="entry name" value="Integrase-like_cat_sf"/>
</dbReference>
<keyword evidence="4" id="KW-0233">DNA recombination</keyword>
<dbReference type="InterPro" id="IPR044068">
    <property type="entry name" value="CB"/>
</dbReference>
<keyword evidence="2" id="KW-0229">DNA integration</keyword>
<evidence type="ECO:0000256" key="5">
    <source>
        <dbReference type="PROSITE-ProRule" id="PRU01248"/>
    </source>
</evidence>
<dbReference type="Gene3D" id="1.10.443.10">
    <property type="entry name" value="Intergrase catalytic core"/>
    <property type="match status" value="1"/>
</dbReference>
<dbReference type="InterPro" id="IPR011010">
    <property type="entry name" value="DNA_brk_join_enz"/>
</dbReference>
<evidence type="ECO:0000256" key="2">
    <source>
        <dbReference type="ARBA" id="ARBA00022908"/>
    </source>
</evidence>
<feature type="domain" description="Tyr recombinase" evidence="6">
    <location>
        <begin position="234"/>
        <end position="428"/>
    </location>
</feature>
<evidence type="ECO:0000256" key="4">
    <source>
        <dbReference type="ARBA" id="ARBA00023172"/>
    </source>
</evidence>
<evidence type="ECO:0000259" key="6">
    <source>
        <dbReference type="PROSITE" id="PS51898"/>
    </source>
</evidence>
<dbReference type="PROSITE" id="PS51898">
    <property type="entry name" value="TYR_RECOMBINASE"/>
    <property type="match status" value="1"/>
</dbReference>
<dbReference type="PANTHER" id="PTHR30349">
    <property type="entry name" value="PHAGE INTEGRASE-RELATED"/>
    <property type="match status" value="1"/>
</dbReference>
<evidence type="ECO:0000313" key="8">
    <source>
        <dbReference type="EMBL" id="NOU60568.1"/>
    </source>
</evidence>
<keyword evidence="9" id="KW-1185">Reference proteome</keyword>
<keyword evidence="3 5" id="KW-0238">DNA-binding</keyword>
<dbReference type="Proteomes" id="UP000732105">
    <property type="component" value="Unassembled WGS sequence"/>
</dbReference>
<evidence type="ECO:0000256" key="1">
    <source>
        <dbReference type="ARBA" id="ARBA00008857"/>
    </source>
</evidence>
<dbReference type="Pfam" id="PF00589">
    <property type="entry name" value="Phage_integrase"/>
    <property type="match status" value="1"/>
</dbReference>
<dbReference type="PROSITE" id="PS51900">
    <property type="entry name" value="CB"/>
    <property type="match status" value="1"/>
</dbReference>
<dbReference type="PANTHER" id="PTHR30349:SF64">
    <property type="entry name" value="PROPHAGE INTEGRASE INTD-RELATED"/>
    <property type="match status" value="1"/>
</dbReference>
<proteinExistence type="inferred from homology"/>
<dbReference type="InterPro" id="IPR050090">
    <property type="entry name" value="Tyrosine_recombinase_XerCD"/>
</dbReference>
<dbReference type="SUPFAM" id="SSF56349">
    <property type="entry name" value="DNA breaking-rejoining enzymes"/>
    <property type="match status" value="1"/>
</dbReference>
<evidence type="ECO:0000256" key="3">
    <source>
        <dbReference type="ARBA" id="ARBA00023125"/>
    </source>
</evidence>
<feature type="domain" description="Core-binding (CB)" evidence="7">
    <location>
        <begin position="124"/>
        <end position="207"/>
    </location>
</feature>
<dbReference type="InterPro" id="IPR025269">
    <property type="entry name" value="SAM-like_dom"/>
</dbReference>
<sequence length="433" mass="50443">MNIKMSEKLPVIVHPEINEEALRSEKGVSLVAFLDTVRKRKDGTSSVKLKIIHQRYPAYFSTKISLTEKDYLKLFERRISSDLKEKKVIIHTYLMRAYSIINMMDEFSFSEFKEHFKKKRIDAKSVYTYFERYIAQLKSEDRLGTAQNYEYSMKKLKEFHGKKSIAFETITPTFLRKYENWMIANGHSRTTVGIYCRPLKKIINDAIEDGILDSKKSPFGDVKRGRYKSPEPENPKKALTLEEIGKIINYSPEPGSPENYYRDMWVFSYLGNGINMKDVCLLKFKDIYADTIVYAREKVKNTNRSAKTISIALIDKNKEIIERWGNQAEKKDDFIFPVLEGNPNEEEIKKKVQQFVKQVNKYMKRISEKLDLNVSVTTYYARHSFVTVLVRSGVDIHTIAESVGHSSMKVIDKYIASISNEEKVKNANKLLKF</sequence>